<dbReference type="Gene3D" id="2.30.40.10">
    <property type="entry name" value="Urease, subunit C, domain 1"/>
    <property type="match status" value="1"/>
</dbReference>
<dbReference type="PANTHER" id="PTHR32027">
    <property type="entry name" value="CYTOSINE DEAMINASE"/>
    <property type="match status" value="1"/>
</dbReference>
<dbReference type="Gene3D" id="3.20.20.140">
    <property type="entry name" value="Metal-dependent hydrolases"/>
    <property type="match status" value="1"/>
</dbReference>
<feature type="transmembrane region" description="Helical" evidence="8">
    <location>
        <begin position="322"/>
        <end position="344"/>
    </location>
</feature>
<dbReference type="EMBL" id="AOFI03000001">
    <property type="protein sequence ID" value="KAF4326294.1"/>
    <property type="molecule type" value="Genomic_DNA"/>
</dbReference>
<evidence type="ECO:0000256" key="1">
    <source>
        <dbReference type="ARBA" id="ARBA00004141"/>
    </source>
</evidence>
<dbReference type="GO" id="GO:0016020">
    <property type="term" value="C:membrane"/>
    <property type="evidence" value="ECO:0007669"/>
    <property type="project" value="UniProtKB-SubCell"/>
</dbReference>
<dbReference type="CDD" id="cd01293">
    <property type="entry name" value="Bact_CD"/>
    <property type="match status" value="1"/>
</dbReference>
<keyword evidence="3 8" id="KW-0812">Transmembrane</keyword>
<reference evidence="10" key="1">
    <citation type="journal article" date="2015" name="Genom Data">
        <title>Draft genome sequences of Phytophthora kernoviae and Phytophthora ramorum lineage EU2 from Scotland.</title>
        <authorList>
            <person name="Sambles C."/>
            <person name="Schlenzig A."/>
            <person name="O'Neill P."/>
            <person name="Grant M."/>
            <person name="Studholme D.J."/>
        </authorList>
    </citation>
    <scope>NUCLEOTIDE SEQUENCE</scope>
    <source>
        <strain evidence="10">00238/432</strain>
    </source>
</reference>
<feature type="transmembrane region" description="Helical" evidence="8">
    <location>
        <begin position="16"/>
        <end position="38"/>
    </location>
</feature>
<organism evidence="10 11">
    <name type="scientific">Phytophthora kernoviae 00238/432</name>
    <dbReference type="NCBI Taxonomy" id="1284355"/>
    <lineage>
        <taxon>Eukaryota</taxon>
        <taxon>Sar</taxon>
        <taxon>Stramenopiles</taxon>
        <taxon>Oomycota</taxon>
        <taxon>Peronosporomycetes</taxon>
        <taxon>Peronosporales</taxon>
        <taxon>Peronosporaceae</taxon>
        <taxon>Phytophthora</taxon>
    </lineage>
</organism>
<keyword evidence="6 8" id="KW-1133">Transmembrane helix</keyword>
<feature type="domain" description="Amidohydrolase 3" evidence="9">
    <location>
        <begin position="356"/>
        <end position="687"/>
    </location>
</feature>
<evidence type="ECO:0000259" key="9">
    <source>
        <dbReference type="Pfam" id="PF07969"/>
    </source>
</evidence>
<feature type="transmembrane region" description="Helical" evidence="8">
    <location>
        <begin position="288"/>
        <end position="310"/>
    </location>
</feature>
<dbReference type="AlphaFoldDB" id="A0A8J4SI64"/>
<feature type="transmembrane region" description="Helical" evidence="8">
    <location>
        <begin position="154"/>
        <end position="176"/>
    </location>
</feature>
<dbReference type="InterPro" id="IPR001248">
    <property type="entry name" value="Pur-cyt_permease"/>
</dbReference>
<reference evidence="10" key="2">
    <citation type="submission" date="2020-02" db="EMBL/GenBank/DDBJ databases">
        <authorList>
            <person name="Studholme D.J."/>
        </authorList>
    </citation>
    <scope>NUCLEOTIDE SEQUENCE</scope>
    <source>
        <strain evidence="10">00238/432</strain>
    </source>
</reference>
<feature type="transmembrane region" description="Helical" evidence="8">
    <location>
        <begin position="265"/>
        <end position="282"/>
    </location>
</feature>
<sequence>MLAGGTLGVSLTFMEFIGIVLAGNLVLGIYTGALAHIAAKMGLSTHLLAKYAFGEKGSYLPSFLLGFTQVGWFGVGVAMFAIPVAKAMDWNVYLLILLFGLAMTASAIFGMKSLVILGYIAVPAIAILGGYSMFEGAGTLGGLEGLLDYNPSQTLTAAAALTICIGSFISGGTLTPDFARFSRTSRQAVTATVIAFFLGNSLMFLFGAVGAMAYNLADISEVMFLQGLLIPAIIVLGLNIWTTNDNALYASGLGFANITKISKKFFVIVNGIVGTVFAMWMYNNFVSFLNVLGAAIPSIGAIIIADYFFVKRRNYKPFADMTFKTVNWVAMVAWAIGVAFAQLAPGVTPLNALIGEPEWNLSGTLFEGIQRWSERKASLTHEDVKIRSKTALKWQMAQGIQHVRTHVDVTDPSLTAVKAMLEVKEEMAPYIDIQLVAFPQEGIHSYPNGVELLEESLKMGVDVVGGIPHFEFTREYGVDSMKVAFDLAEKYDRLIDIHCDEIDDEQSRFVEVVAKEAYERGLGSRTTASHTTAMGSYNDAYTYKLFRLLKMADLNFVSNPLVNIHLQGRFDTYPKRRGLTRVKELQEAGLNVCFGHDDIFDPWYPLGTGNMLQVLHMGIHASQLLGYDQIVNSIDLITKNSARTLHIEDVYGIEEGKPANFIVLEAENEYEAIRKQAGVLYSYRGGRKIAETKPRDTSIILEGGSENVTFNK</sequence>
<feature type="transmembrane region" description="Helical" evidence="8">
    <location>
        <begin position="188"/>
        <end position="217"/>
    </location>
</feature>
<dbReference type="FunFam" id="3.20.20.140:FF:000019">
    <property type="entry name" value="Cytosine deaminase"/>
    <property type="match status" value="1"/>
</dbReference>
<comment type="caution">
    <text evidence="10">The sequence shown here is derived from an EMBL/GenBank/DDBJ whole genome shotgun (WGS) entry which is preliminary data.</text>
</comment>
<evidence type="ECO:0000256" key="3">
    <source>
        <dbReference type="ARBA" id="ARBA00022692"/>
    </source>
</evidence>
<dbReference type="SUPFAM" id="SSF51556">
    <property type="entry name" value="Metallo-dependent hydrolases"/>
    <property type="match status" value="1"/>
</dbReference>
<accession>A0A8J4SI64</accession>
<dbReference type="InterPro" id="IPR013108">
    <property type="entry name" value="Amidohydro_3"/>
</dbReference>
<dbReference type="CDD" id="cd11484">
    <property type="entry name" value="SLC-NCS1sbd_CobB-like"/>
    <property type="match status" value="1"/>
</dbReference>
<name>A0A8J4SI64_9STRA</name>
<keyword evidence="4" id="KW-0479">Metal-binding</keyword>
<evidence type="ECO:0000256" key="6">
    <source>
        <dbReference type="ARBA" id="ARBA00022989"/>
    </source>
</evidence>
<dbReference type="NCBIfam" id="NF008241">
    <property type="entry name" value="PRK11017.1"/>
    <property type="match status" value="1"/>
</dbReference>
<evidence type="ECO:0000256" key="5">
    <source>
        <dbReference type="ARBA" id="ARBA00022801"/>
    </source>
</evidence>
<dbReference type="Pfam" id="PF07969">
    <property type="entry name" value="Amidohydro_3"/>
    <property type="match status" value="1"/>
</dbReference>
<dbReference type="NCBIfam" id="NF006685">
    <property type="entry name" value="PRK09230.1"/>
    <property type="match status" value="1"/>
</dbReference>
<keyword evidence="7 8" id="KW-0472">Membrane</keyword>
<dbReference type="GO" id="GO:0006209">
    <property type="term" value="P:cytosine catabolic process"/>
    <property type="evidence" value="ECO:0007669"/>
    <property type="project" value="TreeGrafter"/>
</dbReference>
<dbReference type="Pfam" id="PF02133">
    <property type="entry name" value="Transp_cyt_pur"/>
    <property type="match status" value="1"/>
</dbReference>
<keyword evidence="5" id="KW-0378">Hydrolase</keyword>
<dbReference type="GO" id="GO:0004131">
    <property type="term" value="F:cytosine deaminase activity"/>
    <property type="evidence" value="ECO:0007669"/>
    <property type="project" value="TreeGrafter"/>
</dbReference>
<evidence type="ECO:0000313" key="11">
    <source>
        <dbReference type="Proteomes" id="UP000702964"/>
    </source>
</evidence>
<dbReference type="PANTHER" id="PTHR32027:SF0">
    <property type="entry name" value="CYTOSINE DEAMINASE"/>
    <property type="match status" value="1"/>
</dbReference>
<dbReference type="InterPro" id="IPR032466">
    <property type="entry name" value="Metal_Hydrolase"/>
</dbReference>
<feature type="transmembrane region" description="Helical" evidence="8">
    <location>
        <begin position="116"/>
        <end position="134"/>
    </location>
</feature>
<proteinExistence type="inferred from homology"/>
<feature type="transmembrane region" description="Helical" evidence="8">
    <location>
        <begin position="223"/>
        <end position="244"/>
    </location>
</feature>
<gene>
    <name evidence="10" type="ORF">G195_000125</name>
</gene>
<dbReference type="GO" id="GO:0035888">
    <property type="term" value="F:isoguanine deaminase activity"/>
    <property type="evidence" value="ECO:0007669"/>
    <property type="project" value="TreeGrafter"/>
</dbReference>
<dbReference type="GO" id="GO:0046872">
    <property type="term" value="F:metal ion binding"/>
    <property type="evidence" value="ECO:0007669"/>
    <property type="project" value="UniProtKB-KW"/>
</dbReference>
<comment type="similarity">
    <text evidence="2">Belongs to the purine-cytosine permease (2.A.39) family.</text>
</comment>
<dbReference type="Proteomes" id="UP000702964">
    <property type="component" value="Unassembled WGS sequence"/>
</dbReference>
<feature type="transmembrane region" description="Helical" evidence="8">
    <location>
        <begin position="59"/>
        <end position="84"/>
    </location>
</feature>
<protein>
    <recommendedName>
        <fullName evidence="9">Amidohydrolase 3 domain-containing protein</fullName>
    </recommendedName>
</protein>
<comment type="subcellular location">
    <subcellularLocation>
        <location evidence="1">Membrane</location>
        <topology evidence="1">Multi-pass membrane protein</topology>
    </subcellularLocation>
</comment>
<dbReference type="InterPro" id="IPR011059">
    <property type="entry name" value="Metal-dep_hydrolase_composite"/>
</dbReference>
<dbReference type="GO" id="GO:0022857">
    <property type="term" value="F:transmembrane transporter activity"/>
    <property type="evidence" value="ECO:0007669"/>
    <property type="project" value="InterPro"/>
</dbReference>
<evidence type="ECO:0000256" key="8">
    <source>
        <dbReference type="SAM" id="Phobius"/>
    </source>
</evidence>
<evidence type="ECO:0000313" key="10">
    <source>
        <dbReference type="EMBL" id="KAF4326294.1"/>
    </source>
</evidence>
<evidence type="ECO:0000256" key="4">
    <source>
        <dbReference type="ARBA" id="ARBA00022723"/>
    </source>
</evidence>
<dbReference type="InterPro" id="IPR052349">
    <property type="entry name" value="Metallo-hydrolase_Enzymes"/>
</dbReference>
<feature type="transmembrane region" description="Helical" evidence="8">
    <location>
        <begin position="90"/>
        <end position="109"/>
    </location>
</feature>
<evidence type="ECO:0000256" key="7">
    <source>
        <dbReference type="ARBA" id="ARBA00023136"/>
    </source>
</evidence>
<evidence type="ECO:0000256" key="2">
    <source>
        <dbReference type="ARBA" id="ARBA00008974"/>
    </source>
</evidence>